<comment type="caution">
    <text evidence="1">The sequence shown here is derived from an EMBL/GenBank/DDBJ whole genome shotgun (WGS) entry which is preliminary data.</text>
</comment>
<evidence type="ECO:0000313" key="2">
    <source>
        <dbReference type="Proteomes" id="UP001189429"/>
    </source>
</evidence>
<evidence type="ECO:0000313" key="1">
    <source>
        <dbReference type="EMBL" id="CAK0796171.1"/>
    </source>
</evidence>
<sequence>MWNLAPPKQLAKSFWPSSRVLASRTRRSLTAPPLPALQNAMARSSFGALVLAAAAAWLLSATLSPAFAGTRAQTASRADRVARQAGSEIMLTAPSIGGRYRVIIDESTTVESCLTKFRKIFEIDQDFLKDSDFNVYLKEDESKPISGKIADHTKLRPWGPDGIELHIYYEPKLSGARSLRGARVEEPGF</sequence>
<name>A0ABN9PVY4_9DINO</name>
<reference evidence="1" key="1">
    <citation type="submission" date="2023-10" db="EMBL/GenBank/DDBJ databases">
        <authorList>
            <person name="Chen Y."/>
            <person name="Shah S."/>
            <person name="Dougan E. K."/>
            <person name="Thang M."/>
            <person name="Chan C."/>
        </authorList>
    </citation>
    <scope>NUCLEOTIDE SEQUENCE [LARGE SCALE GENOMIC DNA]</scope>
</reference>
<proteinExistence type="predicted"/>
<accession>A0ABN9PVY4</accession>
<dbReference type="Proteomes" id="UP001189429">
    <property type="component" value="Unassembled WGS sequence"/>
</dbReference>
<protein>
    <submittedName>
        <fullName evidence="1">Uncharacterized protein</fullName>
    </submittedName>
</protein>
<dbReference type="EMBL" id="CAUYUJ010001482">
    <property type="protein sequence ID" value="CAK0796171.1"/>
    <property type="molecule type" value="Genomic_DNA"/>
</dbReference>
<keyword evidence="2" id="KW-1185">Reference proteome</keyword>
<organism evidence="1 2">
    <name type="scientific">Prorocentrum cordatum</name>
    <dbReference type="NCBI Taxonomy" id="2364126"/>
    <lineage>
        <taxon>Eukaryota</taxon>
        <taxon>Sar</taxon>
        <taxon>Alveolata</taxon>
        <taxon>Dinophyceae</taxon>
        <taxon>Prorocentrales</taxon>
        <taxon>Prorocentraceae</taxon>
        <taxon>Prorocentrum</taxon>
    </lineage>
</organism>
<gene>
    <name evidence="1" type="ORF">PCOR1329_LOCUS5613</name>
</gene>